<comment type="similarity">
    <text evidence="1">Belongs to the cytidylate kinase family. Type 1 subfamily.</text>
</comment>
<dbReference type="SUPFAM" id="SSF52540">
    <property type="entry name" value="P-loop containing nucleoside triphosphate hydrolases"/>
    <property type="match status" value="1"/>
</dbReference>
<evidence type="ECO:0000256" key="3">
    <source>
        <dbReference type="ARBA" id="ARBA00022679"/>
    </source>
</evidence>
<accession>A0A381NM51</accession>
<evidence type="ECO:0000256" key="6">
    <source>
        <dbReference type="ARBA" id="ARBA00022840"/>
    </source>
</evidence>
<dbReference type="CDD" id="cd02020">
    <property type="entry name" value="CMPK"/>
    <property type="match status" value="1"/>
</dbReference>
<sequence>MVITIDGAAGVGKTTTAKKLARMLGFRYLDTGAMYRAITYFFIQHQVDIESKNMVISSLDTLNLDVSFPIDRPTKIVLDGEDISEDIRKKVVTNRVSQVSAIEDVRKKMVKIQKEIVSDGNFVVEGRDIGTVVFPNAEHKFFLVADYDTRAKRRLKDFHSVNEELDLSDIKNDLIRRDERDKNRKLSPLKKAEGAVVIDTSNCSIDEQVESIYKYIERV</sequence>
<dbReference type="GO" id="GO:0006139">
    <property type="term" value="P:nucleobase-containing compound metabolic process"/>
    <property type="evidence" value="ECO:0007669"/>
    <property type="project" value="InterPro"/>
</dbReference>
<evidence type="ECO:0000259" key="9">
    <source>
        <dbReference type="Pfam" id="PF02224"/>
    </source>
</evidence>
<name>A0A381NM51_9ZZZZ</name>
<keyword evidence="5" id="KW-0418">Kinase</keyword>
<keyword evidence="3" id="KW-0808">Transferase</keyword>
<comment type="catalytic activity">
    <reaction evidence="8">
        <text>CMP + ATP = CDP + ADP</text>
        <dbReference type="Rhea" id="RHEA:11600"/>
        <dbReference type="ChEBI" id="CHEBI:30616"/>
        <dbReference type="ChEBI" id="CHEBI:58069"/>
        <dbReference type="ChEBI" id="CHEBI:60377"/>
        <dbReference type="ChEBI" id="CHEBI:456216"/>
        <dbReference type="EC" id="2.7.4.25"/>
    </reaction>
</comment>
<feature type="domain" description="Cytidylate kinase" evidence="9">
    <location>
        <begin position="3"/>
        <end position="217"/>
    </location>
</feature>
<organism evidence="10">
    <name type="scientific">marine metagenome</name>
    <dbReference type="NCBI Taxonomy" id="408172"/>
    <lineage>
        <taxon>unclassified sequences</taxon>
        <taxon>metagenomes</taxon>
        <taxon>ecological metagenomes</taxon>
    </lineage>
</organism>
<dbReference type="HAMAP" id="MF_00238">
    <property type="entry name" value="Cytidyl_kinase_type1"/>
    <property type="match status" value="1"/>
</dbReference>
<proteinExistence type="inferred from homology"/>
<dbReference type="EC" id="2.7.4.25" evidence="2"/>
<evidence type="ECO:0000313" key="10">
    <source>
        <dbReference type="EMBL" id="SUZ55692.1"/>
    </source>
</evidence>
<evidence type="ECO:0000256" key="7">
    <source>
        <dbReference type="ARBA" id="ARBA00047615"/>
    </source>
</evidence>
<gene>
    <name evidence="10" type="ORF">METZ01_LOCUS8546</name>
</gene>
<keyword evidence="6" id="KW-0067">ATP-binding</keyword>
<evidence type="ECO:0000256" key="5">
    <source>
        <dbReference type="ARBA" id="ARBA00022777"/>
    </source>
</evidence>
<dbReference type="Pfam" id="PF02224">
    <property type="entry name" value="Cytidylate_kin"/>
    <property type="match status" value="1"/>
</dbReference>
<dbReference type="GO" id="GO:0036431">
    <property type="term" value="F:dCMP kinase activity"/>
    <property type="evidence" value="ECO:0007669"/>
    <property type="project" value="InterPro"/>
</dbReference>
<dbReference type="EMBL" id="UINC01000455">
    <property type="protein sequence ID" value="SUZ55692.1"/>
    <property type="molecule type" value="Genomic_DNA"/>
</dbReference>
<evidence type="ECO:0000256" key="8">
    <source>
        <dbReference type="ARBA" id="ARBA00048478"/>
    </source>
</evidence>
<evidence type="ECO:0000256" key="1">
    <source>
        <dbReference type="ARBA" id="ARBA00009427"/>
    </source>
</evidence>
<keyword evidence="4" id="KW-0547">Nucleotide-binding</keyword>
<evidence type="ECO:0000256" key="4">
    <source>
        <dbReference type="ARBA" id="ARBA00022741"/>
    </source>
</evidence>
<dbReference type="AlphaFoldDB" id="A0A381NM51"/>
<dbReference type="InterPro" id="IPR027417">
    <property type="entry name" value="P-loop_NTPase"/>
</dbReference>
<dbReference type="Gene3D" id="3.40.50.300">
    <property type="entry name" value="P-loop containing nucleotide triphosphate hydrolases"/>
    <property type="match status" value="1"/>
</dbReference>
<comment type="catalytic activity">
    <reaction evidence="7">
        <text>dCMP + ATP = dCDP + ADP</text>
        <dbReference type="Rhea" id="RHEA:25094"/>
        <dbReference type="ChEBI" id="CHEBI:30616"/>
        <dbReference type="ChEBI" id="CHEBI:57566"/>
        <dbReference type="ChEBI" id="CHEBI:58593"/>
        <dbReference type="ChEBI" id="CHEBI:456216"/>
        <dbReference type="EC" id="2.7.4.25"/>
    </reaction>
</comment>
<reference evidence="10" key="1">
    <citation type="submission" date="2018-05" db="EMBL/GenBank/DDBJ databases">
        <authorList>
            <person name="Lanie J.A."/>
            <person name="Ng W.-L."/>
            <person name="Kazmierczak K.M."/>
            <person name="Andrzejewski T.M."/>
            <person name="Davidsen T.M."/>
            <person name="Wayne K.J."/>
            <person name="Tettelin H."/>
            <person name="Glass J.I."/>
            <person name="Rusch D."/>
            <person name="Podicherti R."/>
            <person name="Tsui H.-C.T."/>
            <person name="Winkler M.E."/>
        </authorList>
    </citation>
    <scope>NUCLEOTIDE SEQUENCE</scope>
</reference>
<dbReference type="InterPro" id="IPR011994">
    <property type="entry name" value="Cytidylate_kinase_dom"/>
</dbReference>
<dbReference type="GO" id="GO:0005524">
    <property type="term" value="F:ATP binding"/>
    <property type="evidence" value="ECO:0007669"/>
    <property type="project" value="UniProtKB-KW"/>
</dbReference>
<dbReference type="InterPro" id="IPR003136">
    <property type="entry name" value="Cytidylate_kin"/>
</dbReference>
<dbReference type="NCBIfam" id="TIGR00017">
    <property type="entry name" value="cmk"/>
    <property type="match status" value="1"/>
</dbReference>
<protein>
    <recommendedName>
        <fullName evidence="2">(d)CMP kinase</fullName>
        <ecNumber evidence="2">2.7.4.25</ecNumber>
    </recommendedName>
</protein>
<evidence type="ECO:0000256" key="2">
    <source>
        <dbReference type="ARBA" id="ARBA00012906"/>
    </source>
</evidence>